<dbReference type="GO" id="GO:0003690">
    <property type="term" value="F:double-stranded DNA binding"/>
    <property type="evidence" value="ECO:0007669"/>
    <property type="project" value="InterPro"/>
</dbReference>
<reference evidence="1 2" key="1">
    <citation type="submission" date="2018-01" db="EMBL/GenBank/DDBJ databases">
        <authorList>
            <person name="Paulsen S."/>
            <person name="Gram L.K."/>
        </authorList>
    </citation>
    <scope>NUCLEOTIDE SEQUENCE [LARGE SCALE GENOMIC DNA]</scope>
    <source>
        <strain evidence="1 2">S2676</strain>
    </source>
</reference>
<evidence type="ECO:0000313" key="1">
    <source>
        <dbReference type="EMBL" id="TMP26682.1"/>
    </source>
</evidence>
<dbReference type="GO" id="GO:0006265">
    <property type="term" value="P:DNA topological change"/>
    <property type="evidence" value="ECO:0007669"/>
    <property type="project" value="InterPro"/>
</dbReference>
<evidence type="ECO:0008006" key="3">
    <source>
        <dbReference type="Google" id="ProtNLM"/>
    </source>
</evidence>
<dbReference type="RefSeq" id="WP_138552240.1">
    <property type="nucleotide sequence ID" value="NZ_PNCH01000035.1"/>
</dbReference>
<dbReference type="OrthoDB" id="5824039at2"/>
<accession>A0A5S3WHN2</accession>
<evidence type="ECO:0000313" key="2">
    <source>
        <dbReference type="Proteomes" id="UP000310249"/>
    </source>
</evidence>
<comment type="caution">
    <text evidence="1">The sequence shown here is derived from an EMBL/GenBank/DDBJ whole genome shotgun (WGS) entry which is preliminary data.</text>
</comment>
<sequence>MAKSSLSGSHLRRPEDSAVTTFPTWSYELLIDNFVTSVDLQGLAHYLCDPTKKKQDRQRQVTRYAYAFQQELDRQTAHATLYNSFLKFKQYLVWCDQNSLYPFSETTWRQYHRHLWELVLLGNSSAPIWQMSEGQDTGLKERSAGYIFSATEQALTWCGENVFQWGKQLRRFRSGKPKSYEAYSERELPIILNRLSSYFFQLAIPLLSESPPRVISVEIKQAFFDVPVNAQNKKGRAKHAMMNVDTAFNQAMACGYYLLSYFTAFNTSQLLDLCHPVTWIEDKSVEYYRLTAHKRRANKEVLSLVGGEVHKKSLQFIETLLALSLKYSTGTNDKLLYWLDRDGEQRALSSTLLINTQLSGRLLLMSDGAFKSIPYLMGIHAHFIETSSKGYIEFDEVKLVKRTVVKNKRVIRRFCNRRVTTLSFAILHAIIVAHPKNRSEGVNLKHIILPLKKNLEDGILRVDFYYENGTQGSFSIDIKYENFLERLAAYAVTRQRKNVSKIHYLLPLGSEKEASQWEGLAPNLGQLGDYGIHVGQFFVNLASSRFRETAAKLARRKANKTELHVSQILNNQYRTVLKHYSEGNRYDNQLVISQGLAVIEKMSAGASLEQSKAELASELGVSVIKFDELLGTKANLNGVGVACFQHKEQSEKSQLAGSQVCFDYESCIKCQHAKLVNDVEPLYRLLSFLECMEESWFYYPERFSKNLGETIELYKKVISSTVSPDIVQQAQFKLDTEGRHMLWDNLELSSLGMKGV</sequence>
<dbReference type="PROSITE" id="PS00304">
    <property type="entry name" value="SASP_1"/>
    <property type="match status" value="1"/>
</dbReference>
<dbReference type="InterPro" id="IPR018126">
    <property type="entry name" value="SASP_alpha/beta-type_CS"/>
</dbReference>
<protein>
    <recommendedName>
        <fullName evidence="3">Integrase</fullName>
    </recommendedName>
</protein>
<dbReference type="AlphaFoldDB" id="A0A5S3WHN2"/>
<gene>
    <name evidence="1" type="ORF">CWB99_17630</name>
</gene>
<dbReference type="EMBL" id="PNCI01000042">
    <property type="protein sequence ID" value="TMP26682.1"/>
    <property type="molecule type" value="Genomic_DNA"/>
</dbReference>
<name>A0A5S3WHN2_9GAMM</name>
<reference evidence="2" key="2">
    <citation type="submission" date="2019-06" db="EMBL/GenBank/DDBJ databases">
        <title>Co-occurence of chitin degradation, pigmentation and bioactivity in marine Pseudoalteromonas.</title>
        <authorList>
            <person name="Sonnenschein E.C."/>
            <person name="Bech P.K."/>
        </authorList>
    </citation>
    <scope>NUCLEOTIDE SEQUENCE [LARGE SCALE GENOMIC DNA]</scope>
    <source>
        <strain evidence="2">S2676</strain>
    </source>
</reference>
<organism evidence="1 2">
    <name type="scientific">Pseudoalteromonas rubra</name>
    <dbReference type="NCBI Taxonomy" id="43658"/>
    <lineage>
        <taxon>Bacteria</taxon>
        <taxon>Pseudomonadati</taxon>
        <taxon>Pseudomonadota</taxon>
        <taxon>Gammaproteobacteria</taxon>
        <taxon>Alteromonadales</taxon>
        <taxon>Pseudoalteromonadaceae</taxon>
        <taxon>Pseudoalteromonas</taxon>
    </lineage>
</organism>
<dbReference type="Proteomes" id="UP000310249">
    <property type="component" value="Unassembled WGS sequence"/>
</dbReference>
<proteinExistence type="predicted"/>